<dbReference type="PANTHER" id="PTHR33744">
    <property type="entry name" value="CARBOHYDRATE DIACID REGULATOR"/>
    <property type="match status" value="1"/>
</dbReference>
<feature type="domain" description="CdaR GGDEF-like" evidence="4">
    <location>
        <begin position="293"/>
        <end position="412"/>
    </location>
</feature>
<evidence type="ECO:0000259" key="2">
    <source>
        <dbReference type="Pfam" id="PF07905"/>
    </source>
</evidence>
<dbReference type="InterPro" id="IPR041522">
    <property type="entry name" value="CdaR_GGDEF"/>
</dbReference>
<sequence length="528" mass="61386">MIVKDLFDLNDDFRNCKLIVGKNGLDKEIKKVEIMEVPDGAFWAKENSMIITMGYSLKKNDITTDSLVQMLIDKKVSALGIKLGRYIDEIPQRVLEYADKNNFPIINIPINMSYDQVISPINQKLMDSVSYEIFVIKELKKELRNIIRHNYSLESIINLLTSYTNRKAAILWADSCNFIAGNYTDRLEALSDAIKKNIKSIYECNEERVITVDEKNFRVFKIETVNSLQALLCLEQAQGDSFSNTDYEIIYEFIPAITIYLLSNNEMILGDYKSNEELYFNALLGQYRSNELKLNVDASFFNISIEKSRFCIVLKMKDNIDPKKLLQVTGNILDKNENNFFLRIKDNKLIIIAEIQKPTTNSRYLEGMIATVCDKLLAFFPYNEFFIGISNVCNSLINLHYTFHEANFALKMGRKLYPDKNTYFYEDYMVYHLLSEISGHPTISKIYKNTIERIKKYDSNYEQECLKTLYALVENDFGIGQTSKSLFIHRNTLYKRIKKINSILNFDMDKSDNRLLIQLALKIDKMLS</sequence>
<dbReference type="InterPro" id="IPR051448">
    <property type="entry name" value="CdaR-like_regulators"/>
</dbReference>
<dbReference type="Gene3D" id="1.10.10.2840">
    <property type="entry name" value="PucR C-terminal helix-turn-helix domain"/>
    <property type="match status" value="1"/>
</dbReference>
<feature type="domain" description="PucR C-terminal helix-turn-helix" evidence="3">
    <location>
        <begin position="466"/>
        <end position="523"/>
    </location>
</feature>
<proteinExistence type="inferred from homology"/>
<evidence type="ECO:0000256" key="1">
    <source>
        <dbReference type="ARBA" id="ARBA00006754"/>
    </source>
</evidence>
<dbReference type="InterPro" id="IPR012914">
    <property type="entry name" value="PucR_dom"/>
</dbReference>
<dbReference type="Pfam" id="PF17853">
    <property type="entry name" value="GGDEF_2"/>
    <property type="match status" value="1"/>
</dbReference>
<gene>
    <name evidence="5" type="ORF">LJD61_07545</name>
</gene>
<dbReference type="PANTHER" id="PTHR33744:SF15">
    <property type="entry name" value="CARBOHYDRATE DIACID REGULATOR"/>
    <property type="match status" value="1"/>
</dbReference>
<dbReference type="RefSeq" id="WP_255226926.1">
    <property type="nucleotide sequence ID" value="NZ_JAJEKE010000005.1"/>
</dbReference>
<accession>A0ABT1NE44</accession>
<evidence type="ECO:0000313" key="6">
    <source>
        <dbReference type="Proteomes" id="UP001651880"/>
    </source>
</evidence>
<evidence type="ECO:0000313" key="5">
    <source>
        <dbReference type="EMBL" id="MCQ1529406.1"/>
    </source>
</evidence>
<dbReference type="InterPro" id="IPR025736">
    <property type="entry name" value="PucR_C-HTH_dom"/>
</dbReference>
<dbReference type="InterPro" id="IPR042070">
    <property type="entry name" value="PucR_C-HTH_sf"/>
</dbReference>
<feature type="domain" description="Purine catabolism PurC-like" evidence="2">
    <location>
        <begin position="11"/>
        <end position="124"/>
    </location>
</feature>
<dbReference type="Pfam" id="PF07905">
    <property type="entry name" value="PucR"/>
    <property type="match status" value="1"/>
</dbReference>
<evidence type="ECO:0000259" key="3">
    <source>
        <dbReference type="Pfam" id="PF13556"/>
    </source>
</evidence>
<dbReference type="Proteomes" id="UP001651880">
    <property type="component" value="Unassembled WGS sequence"/>
</dbReference>
<reference evidence="5 6" key="1">
    <citation type="submission" date="2021-10" db="EMBL/GenBank/DDBJ databases">
        <title>Lutispora strain m25 sp. nov., a thermophilic, non-spore-forming bacterium isolated from a lab-scale methanogenic bioreactor digesting anaerobic sludge.</title>
        <authorList>
            <person name="El Houari A."/>
            <person name="Mcdonald J."/>
        </authorList>
    </citation>
    <scope>NUCLEOTIDE SEQUENCE [LARGE SCALE GENOMIC DNA]</scope>
    <source>
        <strain evidence="6">m25</strain>
    </source>
</reference>
<comment type="caution">
    <text evidence="5">The sequence shown here is derived from an EMBL/GenBank/DDBJ whole genome shotgun (WGS) entry which is preliminary data.</text>
</comment>
<evidence type="ECO:0000259" key="4">
    <source>
        <dbReference type="Pfam" id="PF17853"/>
    </source>
</evidence>
<keyword evidence="6" id="KW-1185">Reference proteome</keyword>
<comment type="similarity">
    <text evidence="1">Belongs to the CdaR family.</text>
</comment>
<dbReference type="EMBL" id="JAJEKE010000005">
    <property type="protein sequence ID" value="MCQ1529406.1"/>
    <property type="molecule type" value="Genomic_DNA"/>
</dbReference>
<name>A0ABT1NE44_9FIRM</name>
<organism evidence="5 6">
    <name type="scientific">Lutispora saccharofermentans</name>
    <dbReference type="NCBI Taxonomy" id="3024236"/>
    <lineage>
        <taxon>Bacteria</taxon>
        <taxon>Bacillati</taxon>
        <taxon>Bacillota</taxon>
        <taxon>Clostridia</taxon>
        <taxon>Lutisporales</taxon>
        <taxon>Lutisporaceae</taxon>
        <taxon>Lutispora</taxon>
    </lineage>
</organism>
<dbReference type="Pfam" id="PF13556">
    <property type="entry name" value="HTH_30"/>
    <property type="match status" value="1"/>
</dbReference>
<protein>
    <submittedName>
        <fullName evidence="5">PucR family transcriptional regulator ligand-binding domain-containing protein</fullName>
    </submittedName>
</protein>